<keyword evidence="1" id="KW-0378">Hydrolase</keyword>
<dbReference type="EMBL" id="JACHJV010000001">
    <property type="protein sequence ID" value="MBB4922380.1"/>
    <property type="molecule type" value="Genomic_DNA"/>
</dbReference>
<gene>
    <name evidence="3" type="ORF">FHR34_001373</name>
</gene>
<protein>
    <submittedName>
        <fullName evidence="3">Acetyl esterase/lipase</fullName>
    </submittedName>
</protein>
<dbReference type="PANTHER" id="PTHR48081:SF13">
    <property type="entry name" value="ALPHA_BETA HYDROLASE"/>
    <property type="match status" value="1"/>
</dbReference>
<accession>A0A7W7VUD8</accession>
<proteinExistence type="predicted"/>
<dbReference type="InterPro" id="IPR029058">
    <property type="entry name" value="AB_hydrolase_fold"/>
</dbReference>
<dbReference type="Proteomes" id="UP000540506">
    <property type="component" value="Unassembled WGS sequence"/>
</dbReference>
<dbReference type="InterPro" id="IPR049492">
    <property type="entry name" value="BD-FAE-like_dom"/>
</dbReference>
<evidence type="ECO:0000313" key="4">
    <source>
        <dbReference type="Proteomes" id="UP000540506"/>
    </source>
</evidence>
<dbReference type="SUPFAM" id="SSF53474">
    <property type="entry name" value="alpha/beta-Hydrolases"/>
    <property type="match status" value="1"/>
</dbReference>
<evidence type="ECO:0000259" key="2">
    <source>
        <dbReference type="Pfam" id="PF20434"/>
    </source>
</evidence>
<dbReference type="Pfam" id="PF20434">
    <property type="entry name" value="BD-FAE"/>
    <property type="match status" value="1"/>
</dbReference>
<feature type="domain" description="BD-FAE-like" evidence="2">
    <location>
        <begin position="36"/>
        <end position="255"/>
    </location>
</feature>
<evidence type="ECO:0000256" key="1">
    <source>
        <dbReference type="ARBA" id="ARBA00022801"/>
    </source>
</evidence>
<dbReference type="PANTHER" id="PTHR48081">
    <property type="entry name" value="AB HYDROLASE SUPERFAMILY PROTEIN C4A8.06C"/>
    <property type="match status" value="1"/>
</dbReference>
<reference evidence="3 4" key="1">
    <citation type="submission" date="2020-08" db="EMBL/GenBank/DDBJ databases">
        <title>Sequencing the genomes of 1000 actinobacteria strains.</title>
        <authorList>
            <person name="Klenk H.-P."/>
        </authorList>
    </citation>
    <scope>NUCLEOTIDE SEQUENCE [LARGE SCALE GENOMIC DNA]</scope>
    <source>
        <strain evidence="3 4">DSM 41654</strain>
    </source>
</reference>
<dbReference type="AlphaFoldDB" id="A0A7W7VUD8"/>
<name>A0A7W7VUD8_KITKI</name>
<sequence>MSDDLSMVAPRRSAEGGLLFEGLTYAVVPGFRPLLLDLHLPPTPADGAAVPLVVWVHGGGFQFGDRRYPPETVAPGALWAALTGAGIAVATIDYRLSGEARFPAQLTDVTAALAFLRRNAAALGLDGGRIALWGESAGAALAALAAFASAQPAGAGASESVGGAGDSAAGAGGSAAVAAVVLWYPITDLLARSPDQADSSEGRLLGGAPRELPELAAQGSPVAQVPANPPPVLLIHGLADVTVPSEHSRRLYEELLKAGGRAELRLVPGAAHIFEGCREVPSLVAESVAFLARELGC</sequence>
<dbReference type="GO" id="GO:0016787">
    <property type="term" value="F:hydrolase activity"/>
    <property type="evidence" value="ECO:0007669"/>
    <property type="project" value="UniProtKB-KW"/>
</dbReference>
<organism evidence="3 4">
    <name type="scientific">Kitasatospora kifunensis</name>
    <name type="common">Streptomyces kifunensis</name>
    <dbReference type="NCBI Taxonomy" id="58351"/>
    <lineage>
        <taxon>Bacteria</taxon>
        <taxon>Bacillati</taxon>
        <taxon>Actinomycetota</taxon>
        <taxon>Actinomycetes</taxon>
        <taxon>Kitasatosporales</taxon>
        <taxon>Streptomycetaceae</taxon>
        <taxon>Kitasatospora</taxon>
    </lineage>
</organism>
<dbReference type="InterPro" id="IPR050300">
    <property type="entry name" value="GDXG_lipolytic_enzyme"/>
</dbReference>
<evidence type="ECO:0000313" key="3">
    <source>
        <dbReference type="EMBL" id="MBB4922380.1"/>
    </source>
</evidence>
<dbReference type="Gene3D" id="3.40.50.1820">
    <property type="entry name" value="alpha/beta hydrolase"/>
    <property type="match status" value="1"/>
</dbReference>
<comment type="caution">
    <text evidence="3">The sequence shown here is derived from an EMBL/GenBank/DDBJ whole genome shotgun (WGS) entry which is preliminary data.</text>
</comment>
<keyword evidence="4" id="KW-1185">Reference proteome</keyword>
<dbReference type="RefSeq" id="WP_184934563.1">
    <property type="nucleotide sequence ID" value="NZ_JACHJV010000001.1"/>
</dbReference>